<dbReference type="AlphaFoldDB" id="A0A4P6MLD4"/>
<keyword evidence="6" id="KW-1185">Reference proteome</keyword>
<dbReference type="EMBL" id="CP034841">
    <property type="protein sequence ID" value="QBF34395.1"/>
    <property type="molecule type" value="Genomic_DNA"/>
</dbReference>
<keyword evidence="1 3" id="KW-0820">tRNA-binding</keyword>
<evidence type="ECO:0000256" key="1">
    <source>
        <dbReference type="ARBA" id="ARBA00022555"/>
    </source>
</evidence>
<dbReference type="KEGG" id="mphi:EG856_00385"/>
<dbReference type="InterPro" id="IPR002547">
    <property type="entry name" value="tRNA-bd_dom"/>
</dbReference>
<evidence type="ECO:0000313" key="6">
    <source>
        <dbReference type="Proteomes" id="UP000289326"/>
    </source>
</evidence>
<organism evidence="5 6">
    <name type="scientific">Mycoplasmopsis phocirhinis</name>
    <dbReference type="NCBI Taxonomy" id="142650"/>
    <lineage>
        <taxon>Bacteria</taxon>
        <taxon>Bacillati</taxon>
        <taxon>Mycoplasmatota</taxon>
        <taxon>Mycoplasmoidales</taxon>
        <taxon>Metamycoplasmataceae</taxon>
        <taxon>Mycoplasmopsis</taxon>
    </lineage>
</organism>
<dbReference type="Pfam" id="PF01588">
    <property type="entry name" value="tRNA_bind"/>
    <property type="match status" value="1"/>
</dbReference>
<accession>A0A4P6MLD4</accession>
<evidence type="ECO:0000256" key="3">
    <source>
        <dbReference type="PROSITE-ProRule" id="PRU00209"/>
    </source>
</evidence>
<keyword evidence="2 3" id="KW-0694">RNA-binding</keyword>
<sequence>MAMLFNYNKEFKNTFELIFNSSIQSDVYLVLDTKDYKFTINYANDKDLRVSSVILFSKNNNLTQKQFSIPDYQFVDEILNIIKQNTNVLFIFEDNANIKIGQIIKRSVHPKSEKLYILDVDFGCYKKTIITNTLYTTENKYFAWYMDGSITPSGNIIKQNEVMGVLSEGMLCSIDSLPLNVEDEQCNNNNLLNMPNINQYLGKNIETIYTELIT</sequence>
<dbReference type="Proteomes" id="UP000289326">
    <property type="component" value="Chromosome"/>
</dbReference>
<proteinExistence type="predicted"/>
<feature type="domain" description="TRNA-binding" evidence="4">
    <location>
        <begin position="92"/>
        <end position="206"/>
    </location>
</feature>
<dbReference type="Gene3D" id="2.40.50.140">
    <property type="entry name" value="Nucleic acid-binding proteins"/>
    <property type="match status" value="1"/>
</dbReference>
<gene>
    <name evidence="5" type="ORF">EG856_00385</name>
</gene>
<evidence type="ECO:0000259" key="4">
    <source>
        <dbReference type="PROSITE" id="PS50886"/>
    </source>
</evidence>
<evidence type="ECO:0000256" key="2">
    <source>
        <dbReference type="ARBA" id="ARBA00022884"/>
    </source>
</evidence>
<dbReference type="NCBIfam" id="NF045867">
    <property type="entry name" value="PheT_Nterm_rel"/>
    <property type="match status" value="1"/>
</dbReference>
<dbReference type="PROSITE" id="PS50886">
    <property type="entry name" value="TRBD"/>
    <property type="match status" value="1"/>
</dbReference>
<dbReference type="OrthoDB" id="398650at2"/>
<protein>
    <recommendedName>
        <fullName evidence="4">tRNA-binding domain-containing protein</fullName>
    </recommendedName>
</protein>
<name>A0A4P6MLD4_9BACT</name>
<dbReference type="GO" id="GO:0000049">
    <property type="term" value="F:tRNA binding"/>
    <property type="evidence" value="ECO:0007669"/>
    <property type="project" value="UniProtKB-UniRule"/>
</dbReference>
<dbReference type="SUPFAM" id="SSF50249">
    <property type="entry name" value="Nucleic acid-binding proteins"/>
    <property type="match status" value="1"/>
</dbReference>
<reference evidence="5 6" key="1">
    <citation type="submission" date="2019-01" db="EMBL/GenBank/DDBJ databases">
        <title>Complete sequence and annotation of the Mycoplasma phocirhinis strain 852T genome.</title>
        <authorList>
            <person name="Frasca S.Jr."/>
            <person name="Kutish G.F."/>
            <person name="Castellanos Gell J."/>
            <person name="Michaels D.L."/>
            <person name="Brown D.R."/>
        </authorList>
    </citation>
    <scope>NUCLEOTIDE SEQUENCE [LARGE SCALE GENOMIC DNA]</scope>
    <source>
        <strain evidence="5 6">852</strain>
    </source>
</reference>
<evidence type="ECO:0000313" key="5">
    <source>
        <dbReference type="EMBL" id="QBF34395.1"/>
    </source>
</evidence>
<dbReference type="InterPro" id="IPR012340">
    <property type="entry name" value="NA-bd_OB-fold"/>
</dbReference>
<dbReference type="RefSeq" id="WP_130429173.1">
    <property type="nucleotide sequence ID" value="NZ_CP034841.1"/>
</dbReference>